<name>A0A1H9RK08_9MICO</name>
<organism evidence="1 2">
    <name type="scientific">Pedococcus cremeus</name>
    <dbReference type="NCBI Taxonomy" id="587636"/>
    <lineage>
        <taxon>Bacteria</taxon>
        <taxon>Bacillati</taxon>
        <taxon>Actinomycetota</taxon>
        <taxon>Actinomycetes</taxon>
        <taxon>Micrococcales</taxon>
        <taxon>Intrasporangiaceae</taxon>
        <taxon>Pedococcus</taxon>
    </lineage>
</organism>
<dbReference type="STRING" id="587636.SAMN05216199_0990"/>
<protein>
    <submittedName>
        <fullName evidence="1">Polyketide cyclase / dehydrase and lipid transport</fullName>
    </submittedName>
</protein>
<dbReference type="EMBL" id="FOHB01000001">
    <property type="protein sequence ID" value="SER72279.1"/>
    <property type="molecule type" value="Genomic_DNA"/>
</dbReference>
<dbReference type="RefSeq" id="WP_091755805.1">
    <property type="nucleotide sequence ID" value="NZ_FOHB01000001.1"/>
</dbReference>
<dbReference type="InterPro" id="IPR023393">
    <property type="entry name" value="START-like_dom_sf"/>
</dbReference>
<keyword evidence="2" id="KW-1185">Reference proteome</keyword>
<dbReference type="InterPro" id="IPR019587">
    <property type="entry name" value="Polyketide_cyclase/dehydratase"/>
</dbReference>
<dbReference type="Pfam" id="PF10604">
    <property type="entry name" value="Polyketide_cyc2"/>
    <property type="match status" value="1"/>
</dbReference>
<evidence type="ECO:0000313" key="2">
    <source>
        <dbReference type="Proteomes" id="UP000199019"/>
    </source>
</evidence>
<dbReference type="Proteomes" id="UP000199019">
    <property type="component" value="Unassembled WGS sequence"/>
</dbReference>
<reference evidence="2" key="1">
    <citation type="submission" date="2016-10" db="EMBL/GenBank/DDBJ databases">
        <authorList>
            <person name="Varghese N."/>
            <person name="Submissions S."/>
        </authorList>
    </citation>
    <scope>NUCLEOTIDE SEQUENCE [LARGE SCALE GENOMIC DNA]</scope>
    <source>
        <strain evidence="2">CGMCC 1.6963</strain>
    </source>
</reference>
<dbReference type="AlphaFoldDB" id="A0A1H9RK08"/>
<gene>
    <name evidence="1" type="ORF">SAMN05216199_0990</name>
</gene>
<dbReference type="SUPFAM" id="SSF55961">
    <property type="entry name" value="Bet v1-like"/>
    <property type="match status" value="1"/>
</dbReference>
<dbReference type="Gene3D" id="3.30.530.20">
    <property type="match status" value="1"/>
</dbReference>
<proteinExistence type="predicted"/>
<evidence type="ECO:0000313" key="1">
    <source>
        <dbReference type="EMBL" id="SER72279.1"/>
    </source>
</evidence>
<dbReference type="OrthoDB" id="3255669at2"/>
<accession>A0A1H9RK08</accession>
<sequence>MRVYEIDRSVAIRRPPDAVFALLADVQDVEPIPRRAPVEMVKEPLGATRIGTRWHERVRLLPGWWLRIESVVTELREPNLLGMDFRSRPWSGHLTYEISTDGDRGSVLHHHEILRVHRPLSALTRPIGRALERHIRERLADLRLVLEEGAPT</sequence>